<organism evidence="7 8">
    <name type="scientific">Ophiostoma piceae (strain UAMH 11346)</name>
    <name type="common">Sap stain fungus</name>
    <dbReference type="NCBI Taxonomy" id="1262450"/>
    <lineage>
        <taxon>Eukaryota</taxon>
        <taxon>Fungi</taxon>
        <taxon>Dikarya</taxon>
        <taxon>Ascomycota</taxon>
        <taxon>Pezizomycotina</taxon>
        <taxon>Sordariomycetes</taxon>
        <taxon>Sordariomycetidae</taxon>
        <taxon>Ophiostomatales</taxon>
        <taxon>Ophiostomataceae</taxon>
        <taxon>Ophiostoma</taxon>
    </lineage>
</organism>
<dbReference type="InterPro" id="IPR036396">
    <property type="entry name" value="Cyt_P450_sf"/>
</dbReference>
<gene>
    <name evidence="7" type="ORF">F503_08100</name>
</gene>
<accession>S3C1M3</accession>
<feature type="signal peptide" evidence="6">
    <location>
        <begin position="1"/>
        <end position="15"/>
    </location>
</feature>
<dbReference type="PANTHER" id="PTHR46300">
    <property type="entry name" value="P450, PUTATIVE (EUROFUNG)-RELATED-RELATED"/>
    <property type="match status" value="1"/>
</dbReference>
<sequence length="565" mass="63014">MPLLLLLSPATWAWSWSWSMCLVVLAAASTTLAALAVIHVRFFYVDFPSIHGLPEIPGAQALAGHMYQLGQDHASMAEKWALQYNWPVFQIRMGQRRAIVLNSFDSARAFIIQNQAATLDRPWFHTFHGVVSATSAATIGTSPWNDHTKKQRRIVGSLTTGPEIQRLGRMLDLETCAMVSSMYYDSKKGATEIAPHMYKKRVSLNIMTMFCYGTRFSSVQNPMMAQILSDASTIASFRSTYTIMTDFIPHLRYSKSSAKNSKAIEVRGRRDKWLATLLDTVRQKLVTTDAGTKVPTNTGARLTVAELILTDSQQGITELDVRTILGGLMSGGFETVYSTAIIVVGMLSTAEGQRIQKQAYEDIMSCYTTPEEAFSKCISEEKSAYVCGLVKEALRFYPPLKLLPARQTYKSFAYGDATIPKGVLVYMNAQAINRDKATYGEDADQFRPERWLPGNKEKTVPPPYHFSYGAGARGCTAVNFSNRVLYAMFLRLIVAFQITESASEPANTDYVQYKEDPTATNAIPSPFKVCLTPRDKATLERCFETSQENTDGMMTGDSMETFKRE</sequence>
<dbReference type="InterPro" id="IPR050364">
    <property type="entry name" value="Cytochrome_P450_fung"/>
</dbReference>
<dbReference type="EMBL" id="KE148151">
    <property type="protein sequence ID" value="EPE07449.1"/>
    <property type="molecule type" value="Genomic_DNA"/>
</dbReference>
<dbReference type="GO" id="GO:0016705">
    <property type="term" value="F:oxidoreductase activity, acting on paired donors, with incorporation or reduction of molecular oxygen"/>
    <property type="evidence" value="ECO:0007669"/>
    <property type="project" value="InterPro"/>
</dbReference>
<dbReference type="PANTHER" id="PTHR46300:SF9">
    <property type="entry name" value="P450, PUTATIVE-RELATED"/>
    <property type="match status" value="1"/>
</dbReference>
<evidence type="ECO:0000256" key="1">
    <source>
        <dbReference type="ARBA" id="ARBA00010617"/>
    </source>
</evidence>
<keyword evidence="6" id="KW-0732">Signal</keyword>
<dbReference type="InterPro" id="IPR001128">
    <property type="entry name" value="Cyt_P450"/>
</dbReference>
<evidence type="ECO:0000256" key="5">
    <source>
        <dbReference type="PIRSR" id="PIRSR602401-1"/>
    </source>
</evidence>
<comment type="similarity">
    <text evidence="1">Belongs to the cytochrome P450 family.</text>
</comment>
<evidence type="ECO:0000256" key="2">
    <source>
        <dbReference type="ARBA" id="ARBA00022723"/>
    </source>
</evidence>
<dbReference type="STRING" id="1262450.S3C1M3"/>
<comment type="cofactor">
    <cofactor evidence="5">
        <name>heme</name>
        <dbReference type="ChEBI" id="CHEBI:30413"/>
    </cofactor>
</comment>
<evidence type="ECO:0000313" key="7">
    <source>
        <dbReference type="EMBL" id="EPE07449.1"/>
    </source>
</evidence>
<dbReference type="VEuPathDB" id="FungiDB:F503_08100"/>
<dbReference type="HOGENOM" id="CLU_001570_2_4_1"/>
<reference evidence="7 8" key="1">
    <citation type="journal article" date="2013" name="BMC Genomics">
        <title>The genome and transcriptome of the pine saprophyte Ophiostoma piceae, and a comparison with the bark beetle-associated pine pathogen Grosmannia clavigera.</title>
        <authorList>
            <person name="Haridas S."/>
            <person name="Wang Y."/>
            <person name="Lim L."/>
            <person name="Massoumi Alamouti S."/>
            <person name="Jackman S."/>
            <person name="Docking R."/>
            <person name="Robertson G."/>
            <person name="Birol I."/>
            <person name="Bohlmann J."/>
            <person name="Breuil C."/>
        </authorList>
    </citation>
    <scope>NUCLEOTIDE SEQUENCE [LARGE SCALE GENOMIC DNA]</scope>
    <source>
        <strain evidence="7 8">UAMH 11346</strain>
    </source>
</reference>
<dbReference type="PRINTS" id="PR00463">
    <property type="entry name" value="EP450I"/>
</dbReference>
<dbReference type="InterPro" id="IPR002401">
    <property type="entry name" value="Cyt_P450_E_grp-I"/>
</dbReference>
<dbReference type="eggNOG" id="KOG0156">
    <property type="taxonomic scope" value="Eukaryota"/>
</dbReference>
<keyword evidence="2 5" id="KW-0479">Metal-binding</keyword>
<dbReference type="OrthoDB" id="1055148at2759"/>
<dbReference type="Proteomes" id="UP000016923">
    <property type="component" value="Unassembled WGS sequence"/>
</dbReference>
<dbReference type="GO" id="GO:0020037">
    <property type="term" value="F:heme binding"/>
    <property type="evidence" value="ECO:0007669"/>
    <property type="project" value="InterPro"/>
</dbReference>
<dbReference type="GO" id="GO:0005506">
    <property type="term" value="F:iron ion binding"/>
    <property type="evidence" value="ECO:0007669"/>
    <property type="project" value="InterPro"/>
</dbReference>
<dbReference type="SUPFAM" id="SSF48264">
    <property type="entry name" value="Cytochrome P450"/>
    <property type="match status" value="1"/>
</dbReference>
<dbReference type="OMA" id="WPVFQIR"/>
<evidence type="ECO:0000256" key="3">
    <source>
        <dbReference type="ARBA" id="ARBA00023002"/>
    </source>
</evidence>
<proteinExistence type="inferred from homology"/>
<keyword evidence="5" id="KW-0349">Heme</keyword>
<dbReference type="Gene3D" id="1.10.630.10">
    <property type="entry name" value="Cytochrome P450"/>
    <property type="match status" value="1"/>
</dbReference>
<protein>
    <submittedName>
        <fullName evidence="7">Cytochrome p450</fullName>
    </submittedName>
</protein>
<evidence type="ECO:0000256" key="4">
    <source>
        <dbReference type="ARBA" id="ARBA00023004"/>
    </source>
</evidence>
<dbReference type="Pfam" id="PF00067">
    <property type="entry name" value="p450"/>
    <property type="match status" value="1"/>
</dbReference>
<keyword evidence="8" id="KW-1185">Reference proteome</keyword>
<feature type="binding site" description="axial binding residue" evidence="5">
    <location>
        <position position="475"/>
    </location>
    <ligand>
        <name>heme</name>
        <dbReference type="ChEBI" id="CHEBI:30413"/>
    </ligand>
    <ligandPart>
        <name>Fe</name>
        <dbReference type="ChEBI" id="CHEBI:18248"/>
    </ligandPart>
</feature>
<evidence type="ECO:0000256" key="6">
    <source>
        <dbReference type="SAM" id="SignalP"/>
    </source>
</evidence>
<dbReference type="AlphaFoldDB" id="S3C1M3"/>
<keyword evidence="4 5" id="KW-0408">Iron</keyword>
<name>S3C1M3_OPHP1</name>
<feature type="chain" id="PRO_5012949236" evidence="6">
    <location>
        <begin position="16"/>
        <end position="565"/>
    </location>
</feature>
<dbReference type="GO" id="GO:0004497">
    <property type="term" value="F:monooxygenase activity"/>
    <property type="evidence" value="ECO:0007669"/>
    <property type="project" value="InterPro"/>
</dbReference>
<evidence type="ECO:0000313" key="8">
    <source>
        <dbReference type="Proteomes" id="UP000016923"/>
    </source>
</evidence>
<keyword evidence="3" id="KW-0560">Oxidoreductase</keyword>